<comment type="function">
    <text evidence="1 10">Condenses 4-methyl-5-(beta-hydroxyethyl)thiazole monophosphate (THZ-P) and 2-methyl-4-amino-5-hydroxymethyl pyrimidine pyrophosphate (HMP-PP) to form thiamine monophosphate (TMP).</text>
</comment>
<dbReference type="SUPFAM" id="SSF51391">
    <property type="entry name" value="Thiamin phosphate synthase"/>
    <property type="match status" value="1"/>
</dbReference>
<keyword evidence="5 10" id="KW-0460">Magnesium</keyword>
<dbReference type="EMBL" id="BAAAME010000005">
    <property type="protein sequence ID" value="GAA1746647.1"/>
    <property type="molecule type" value="Genomic_DNA"/>
</dbReference>
<evidence type="ECO:0000256" key="1">
    <source>
        <dbReference type="ARBA" id="ARBA00003814"/>
    </source>
</evidence>
<comment type="catalytic activity">
    <reaction evidence="7 10 11">
        <text>4-methyl-5-(2-phosphooxyethyl)-thiazole + 4-amino-2-methyl-5-(diphosphooxymethyl)pyrimidine + H(+) = thiamine phosphate + diphosphate</text>
        <dbReference type="Rhea" id="RHEA:22328"/>
        <dbReference type="ChEBI" id="CHEBI:15378"/>
        <dbReference type="ChEBI" id="CHEBI:33019"/>
        <dbReference type="ChEBI" id="CHEBI:37575"/>
        <dbReference type="ChEBI" id="CHEBI:57841"/>
        <dbReference type="ChEBI" id="CHEBI:58296"/>
        <dbReference type="EC" id="2.5.1.3"/>
    </reaction>
</comment>
<proteinExistence type="inferred from homology"/>
<dbReference type="InterPro" id="IPR034291">
    <property type="entry name" value="TMP_synthase"/>
</dbReference>
<feature type="binding site" evidence="10">
    <location>
        <begin position="38"/>
        <end position="42"/>
    </location>
    <ligand>
        <name>4-amino-2-methyl-5-(diphosphooxymethyl)pyrimidine</name>
        <dbReference type="ChEBI" id="CHEBI:57841"/>
    </ligand>
</feature>
<comment type="cofactor">
    <cofactor evidence="10">
        <name>Mg(2+)</name>
        <dbReference type="ChEBI" id="CHEBI:18420"/>
    </cofactor>
    <text evidence="10">Binds 1 Mg(2+) ion per subunit.</text>
</comment>
<dbReference type="RefSeq" id="WP_344202800.1">
    <property type="nucleotide sequence ID" value="NZ_BAAAME010000005.1"/>
</dbReference>
<dbReference type="NCBIfam" id="TIGR00693">
    <property type="entry name" value="thiE"/>
    <property type="match status" value="1"/>
</dbReference>
<evidence type="ECO:0000256" key="7">
    <source>
        <dbReference type="ARBA" id="ARBA00047334"/>
    </source>
</evidence>
<keyword evidence="15" id="KW-1185">Reference proteome</keyword>
<dbReference type="HAMAP" id="MF_00097">
    <property type="entry name" value="TMP_synthase"/>
    <property type="match status" value="1"/>
</dbReference>
<evidence type="ECO:0000256" key="5">
    <source>
        <dbReference type="ARBA" id="ARBA00022842"/>
    </source>
</evidence>
<evidence type="ECO:0000256" key="6">
    <source>
        <dbReference type="ARBA" id="ARBA00022977"/>
    </source>
</evidence>
<evidence type="ECO:0000256" key="10">
    <source>
        <dbReference type="HAMAP-Rule" id="MF_00097"/>
    </source>
</evidence>
<dbReference type="InterPro" id="IPR013785">
    <property type="entry name" value="Aldolase_TIM"/>
</dbReference>
<evidence type="ECO:0000256" key="9">
    <source>
        <dbReference type="ARBA" id="ARBA00047883"/>
    </source>
</evidence>
<evidence type="ECO:0000256" key="2">
    <source>
        <dbReference type="ARBA" id="ARBA00005165"/>
    </source>
</evidence>
<evidence type="ECO:0000259" key="13">
    <source>
        <dbReference type="Pfam" id="PF02581"/>
    </source>
</evidence>
<dbReference type="InterPro" id="IPR022998">
    <property type="entry name" value="ThiamineP_synth_TenI"/>
</dbReference>
<comment type="catalytic activity">
    <reaction evidence="8 10 11">
        <text>2-(2-carboxy-4-methylthiazol-5-yl)ethyl phosphate + 4-amino-2-methyl-5-(diphosphooxymethyl)pyrimidine + 2 H(+) = thiamine phosphate + CO2 + diphosphate</text>
        <dbReference type="Rhea" id="RHEA:47848"/>
        <dbReference type="ChEBI" id="CHEBI:15378"/>
        <dbReference type="ChEBI" id="CHEBI:16526"/>
        <dbReference type="ChEBI" id="CHEBI:33019"/>
        <dbReference type="ChEBI" id="CHEBI:37575"/>
        <dbReference type="ChEBI" id="CHEBI:57841"/>
        <dbReference type="ChEBI" id="CHEBI:62890"/>
        <dbReference type="EC" id="2.5.1.3"/>
    </reaction>
</comment>
<keyword evidence="6 10" id="KW-0784">Thiamine biosynthesis</keyword>
<feature type="binding site" evidence="10">
    <location>
        <position position="142"/>
    </location>
    <ligand>
        <name>4-amino-2-methyl-5-(diphosphooxymethyl)pyrimidine</name>
        <dbReference type="ChEBI" id="CHEBI:57841"/>
    </ligand>
</feature>
<dbReference type="Proteomes" id="UP001501057">
    <property type="component" value="Unassembled WGS sequence"/>
</dbReference>
<dbReference type="EC" id="2.5.1.3" evidence="10"/>
<protein>
    <recommendedName>
        <fullName evidence="10">Thiamine-phosphate synthase</fullName>
        <shortName evidence="10">TP synthase</shortName>
        <shortName evidence="10">TPS</shortName>
        <ecNumber evidence="10">2.5.1.3</ecNumber>
    </recommendedName>
    <alternativeName>
        <fullName evidence="10">Thiamine-phosphate pyrophosphorylase</fullName>
        <shortName evidence="10">TMP pyrophosphorylase</shortName>
        <shortName evidence="10">TMP-PPase</shortName>
    </alternativeName>
</protein>
<comment type="catalytic activity">
    <reaction evidence="9 10 11">
        <text>2-[(2R,5Z)-2-carboxy-4-methylthiazol-5(2H)-ylidene]ethyl phosphate + 4-amino-2-methyl-5-(diphosphooxymethyl)pyrimidine + 2 H(+) = thiamine phosphate + CO2 + diphosphate</text>
        <dbReference type="Rhea" id="RHEA:47844"/>
        <dbReference type="ChEBI" id="CHEBI:15378"/>
        <dbReference type="ChEBI" id="CHEBI:16526"/>
        <dbReference type="ChEBI" id="CHEBI:33019"/>
        <dbReference type="ChEBI" id="CHEBI:37575"/>
        <dbReference type="ChEBI" id="CHEBI:57841"/>
        <dbReference type="ChEBI" id="CHEBI:62899"/>
        <dbReference type="EC" id="2.5.1.3"/>
    </reaction>
</comment>
<sequence>MTDLSLYLVTDSAVAAAAGHALPDVVAAAVAGGVTAVQVREKNASRAQLLDVIGSVAEVLPAGVPLIVNDDVMAFLDARAAGLAVAGVHVGQDDDPASDVRAAIGPDAVLGLSAATPAELAAVDPAVVDHVGIGAMRGTPTKPDAPEALGLAGLRERAALSPVPAVAIGGVTVADARALGRAGLAGIAVVSGICGAPDPEAAARAYASAWQEQDR</sequence>
<evidence type="ECO:0000256" key="12">
    <source>
        <dbReference type="RuleBase" id="RU004253"/>
    </source>
</evidence>
<gene>
    <name evidence="10 14" type="primary">thiE</name>
    <name evidence="14" type="ORF">GCM10009710_28400</name>
</gene>
<dbReference type="PANTHER" id="PTHR20857">
    <property type="entry name" value="THIAMINE-PHOSPHATE PYROPHOSPHORYLASE"/>
    <property type="match status" value="1"/>
</dbReference>
<name>A0ABN2K2G9_9ACTN</name>
<comment type="caution">
    <text evidence="14">The sequence shown here is derived from an EMBL/GenBank/DDBJ whole genome shotgun (WGS) entry which is preliminary data.</text>
</comment>
<feature type="binding site" evidence="10">
    <location>
        <begin position="139"/>
        <end position="141"/>
    </location>
    <ligand>
        <name>2-[(2R,5Z)-2-carboxy-4-methylthiazol-5(2H)-ylidene]ethyl phosphate</name>
        <dbReference type="ChEBI" id="CHEBI:62899"/>
    </ligand>
</feature>
<feature type="binding site" evidence="10">
    <location>
        <position position="69"/>
    </location>
    <ligand>
        <name>4-amino-2-methyl-5-(diphosphooxymethyl)pyrimidine</name>
        <dbReference type="ChEBI" id="CHEBI:57841"/>
    </ligand>
</feature>
<dbReference type="InterPro" id="IPR036206">
    <property type="entry name" value="ThiamineP_synth_sf"/>
</dbReference>
<evidence type="ECO:0000313" key="15">
    <source>
        <dbReference type="Proteomes" id="UP001501057"/>
    </source>
</evidence>
<evidence type="ECO:0000256" key="3">
    <source>
        <dbReference type="ARBA" id="ARBA00022679"/>
    </source>
</evidence>
<feature type="domain" description="Thiamine phosphate synthase/TenI" evidence="13">
    <location>
        <begin position="6"/>
        <end position="193"/>
    </location>
</feature>
<reference evidence="14 15" key="1">
    <citation type="journal article" date="2019" name="Int. J. Syst. Evol. Microbiol.">
        <title>The Global Catalogue of Microorganisms (GCM) 10K type strain sequencing project: providing services to taxonomists for standard genome sequencing and annotation.</title>
        <authorList>
            <consortium name="The Broad Institute Genomics Platform"/>
            <consortium name="The Broad Institute Genome Sequencing Center for Infectious Disease"/>
            <person name="Wu L."/>
            <person name="Ma J."/>
        </authorList>
    </citation>
    <scope>NUCLEOTIDE SEQUENCE [LARGE SCALE GENOMIC DNA]</scope>
    <source>
        <strain evidence="14 15">JCM 13518</strain>
    </source>
</reference>
<evidence type="ECO:0000256" key="4">
    <source>
        <dbReference type="ARBA" id="ARBA00022723"/>
    </source>
</evidence>
<comment type="pathway">
    <text evidence="2 10 12">Cofactor biosynthesis; thiamine diphosphate biosynthesis; thiamine phosphate from 4-amino-2-methyl-5-diphosphomethylpyrimidine and 4-methyl-5-(2-phosphoethyl)-thiazole: step 1/1.</text>
</comment>
<accession>A0ABN2K2G9</accession>
<keyword evidence="3 10" id="KW-0808">Transferase</keyword>
<dbReference type="PANTHER" id="PTHR20857:SF15">
    <property type="entry name" value="THIAMINE-PHOSPHATE SYNTHASE"/>
    <property type="match status" value="1"/>
</dbReference>
<dbReference type="CDD" id="cd00564">
    <property type="entry name" value="TMP_TenI"/>
    <property type="match status" value="1"/>
</dbReference>
<dbReference type="Pfam" id="PF02581">
    <property type="entry name" value="TMP-TENI"/>
    <property type="match status" value="1"/>
</dbReference>
<evidence type="ECO:0000313" key="14">
    <source>
        <dbReference type="EMBL" id="GAA1746647.1"/>
    </source>
</evidence>
<feature type="binding site" evidence="10">
    <location>
        <position position="113"/>
    </location>
    <ligand>
        <name>4-amino-2-methyl-5-(diphosphooxymethyl)pyrimidine</name>
        <dbReference type="ChEBI" id="CHEBI:57841"/>
    </ligand>
</feature>
<dbReference type="Gene3D" id="3.20.20.70">
    <property type="entry name" value="Aldolase class I"/>
    <property type="match status" value="1"/>
</dbReference>
<feature type="binding site" evidence="10">
    <location>
        <position position="94"/>
    </location>
    <ligand>
        <name>Mg(2+)</name>
        <dbReference type="ChEBI" id="CHEBI:18420"/>
    </ligand>
</feature>
<feature type="binding site" evidence="10">
    <location>
        <position position="170"/>
    </location>
    <ligand>
        <name>2-[(2R,5Z)-2-carboxy-4-methylthiazol-5(2H)-ylidene]ethyl phosphate</name>
        <dbReference type="ChEBI" id="CHEBI:62899"/>
    </ligand>
</feature>
<feature type="binding site" evidence="10">
    <location>
        <position position="70"/>
    </location>
    <ligand>
        <name>Mg(2+)</name>
        <dbReference type="ChEBI" id="CHEBI:18420"/>
    </ligand>
</feature>
<keyword evidence="4 10" id="KW-0479">Metal-binding</keyword>
<comment type="similarity">
    <text evidence="10 11">Belongs to the thiamine-phosphate synthase family.</text>
</comment>
<feature type="binding site" evidence="10">
    <location>
        <begin position="190"/>
        <end position="191"/>
    </location>
    <ligand>
        <name>2-[(2R,5Z)-2-carboxy-4-methylthiazol-5(2H)-ylidene]ethyl phosphate</name>
        <dbReference type="ChEBI" id="CHEBI:62899"/>
    </ligand>
</feature>
<evidence type="ECO:0000256" key="11">
    <source>
        <dbReference type="RuleBase" id="RU003826"/>
    </source>
</evidence>
<evidence type="ECO:0000256" key="8">
    <source>
        <dbReference type="ARBA" id="ARBA00047851"/>
    </source>
</evidence>
<organism evidence="14 15">
    <name type="scientific">Aeromicrobium alkaliterrae</name>
    <dbReference type="NCBI Taxonomy" id="302168"/>
    <lineage>
        <taxon>Bacteria</taxon>
        <taxon>Bacillati</taxon>
        <taxon>Actinomycetota</taxon>
        <taxon>Actinomycetes</taxon>
        <taxon>Propionibacteriales</taxon>
        <taxon>Nocardioidaceae</taxon>
        <taxon>Aeromicrobium</taxon>
    </lineage>
</organism>